<organism evidence="2 3">
    <name type="scientific">Coptis chinensis</name>
    <dbReference type="NCBI Taxonomy" id="261450"/>
    <lineage>
        <taxon>Eukaryota</taxon>
        <taxon>Viridiplantae</taxon>
        <taxon>Streptophyta</taxon>
        <taxon>Embryophyta</taxon>
        <taxon>Tracheophyta</taxon>
        <taxon>Spermatophyta</taxon>
        <taxon>Magnoliopsida</taxon>
        <taxon>Ranunculales</taxon>
        <taxon>Ranunculaceae</taxon>
        <taxon>Coptidoideae</taxon>
        <taxon>Coptis</taxon>
    </lineage>
</organism>
<gene>
    <name evidence="2" type="ORF">IFM89_014529</name>
</gene>
<name>A0A835LHX7_9MAGN</name>
<dbReference type="SUPFAM" id="SSF52047">
    <property type="entry name" value="RNI-like"/>
    <property type="match status" value="1"/>
</dbReference>
<evidence type="ECO:0000259" key="1">
    <source>
        <dbReference type="Pfam" id="PF25019"/>
    </source>
</evidence>
<accession>A0A835LHX7</accession>
<dbReference type="Pfam" id="PF25019">
    <property type="entry name" value="LRR_R13L1-DRL21"/>
    <property type="match status" value="1"/>
</dbReference>
<evidence type="ECO:0000313" key="2">
    <source>
        <dbReference type="EMBL" id="KAF9592359.1"/>
    </source>
</evidence>
<dbReference type="AlphaFoldDB" id="A0A835LHX7"/>
<dbReference type="InterPro" id="IPR056789">
    <property type="entry name" value="LRR_R13L1-DRL21"/>
</dbReference>
<feature type="domain" description="R13L1/DRL21-like LRR repeat region" evidence="1">
    <location>
        <begin position="62"/>
        <end position="193"/>
    </location>
</feature>
<keyword evidence="3" id="KW-1185">Reference proteome</keyword>
<dbReference type="PANTHER" id="PTHR47186">
    <property type="entry name" value="LEUCINE-RICH REPEAT-CONTAINING PROTEIN 57"/>
    <property type="match status" value="1"/>
</dbReference>
<dbReference type="Proteomes" id="UP000631114">
    <property type="component" value="Unassembled WGS sequence"/>
</dbReference>
<evidence type="ECO:0000313" key="3">
    <source>
        <dbReference type="Proteomes" id="UP000631114"/>
    </source>
</evidence>
<reference evidence="2 3" key="1">
    <citation type="submission" date="2020-10" db="EMBL/GenBank/DDBJ databases">
        <title>The Coptis chinensis genome and diversification of protoberbering-type alkaloids.</title>
        <authorList>
            <person name="Wang B."/>
            <person name="Shu S."/>
            <person name="Song C."/>
            <person name="Liu Y."/>
        </authorList>
    </citation>
    <scope>NUCLEOTIDE SEQUENCE [LARGE SCALE GENOMIC DNA]</scope>
    <source>
        <strain evidence="2">HL-2020</strain>
        <tissue evidence="2">Leaf</tissue>
    </source>
</reference>
<proteinExistence type="predicted"/>
<sequence>MLPKNLSKMRKLRKLVIGSDIYIRINVNDPKLTHMPLGIGELTCLKQLSTFVVSQLSDSAGIHELEKLDHLQGELSIHGIQNVFDPRDAYKANLRSKESLSNLHLRWRPVGVSDVEIECHNSKEVLEAIQPHSNVERLFIYEYPGVMLPGWVGSSTALPKLTQLGLYNMPNVEGWSSECLLFPSCLQRLHLYNCPKLKLPAVAIFYYKIICGERQRSFAQVGGKTPQSFSPSDTEFDEVETLPEAPLLNLTRLQQLEICNCDKLKRLPYGT</sequence>
<dbReference type="InterPro" id="IPR032675">
    <property type="entry name" value="LRR_dom_sf"/>
</dbReference>
<dbReference type="PANTHER" id="PTHR47186:SF3">
    <property type="entry name" value="OS09G0267800 PROTEIN"/>
    <property type="match status" value="1"/>
</dbReference>
<dbReference type="EMBL" id="JADFTS010000008">
    <property type="protein sequence ID" value="KAF9592359.1"/>
    <property type="molecule type" value="Genomic_DNA"/>
</dbReference>
<protein>
    <recommendedName>
        <fullName evidence="1">R13L1/DRL21-like LRR repeat region domain-containing protein</fullName>
    </recommendedName>
</protein>
<comment type="caution">
    <text evidence="2">The sequence shown here is derived from an EMBL/GenBank/DDBJ whole genome shotgun (WGS) entry which is preliminary data.</text>
</comment>
<dbReference type="OrthoDB" id="773208at2759"/>
<dbReference type="Gene3D" id="3.80.10.10">
    <property type="entry name" value="Ribonuclease Inhibitor"/>
    <property type="match status" value="1"/>
</dbReference>